<proteinExistence type="predicted"/>
<keyword evidence="1" id="KW-0812">Transmembrane</keyword>
<name>A0ABD5RAS0_9EURY</name>
<keyword evidence="1" id="KW-0472">Membrane</keyword>
<evidence type="ECO:0000313" key="2">
    <source>
        <dbReference type="EMBL" id="MFC5367100.1"/>
    </source>
</evidence>
<protein>
    <submittedName>
        <fullName evidence="2">Uncharacterized protein</fullName>
    </submittedName>
</protein>
<gene>
    <name evidence="2" type="ORF">ACFPJ5_09115</name>
</gene>
<sequence>MLLLQLLGANPLGSLVLALVVPFVVVVLGTYVGALMALQSFFGESSWQDVAPAEE</sequence>
<feature type="transmembrane region" description="Helical" evidence="1">
    <location>
        <begin position="12"/>
        <end position="38"/>
    </location>
</feature>
<keyword evidence="3" id="KW-1185">Reference proteome</keyword>
<accession>A0ABD5RAS0</accession>
<dbReference type="RefSeq" id="WP_227231499.1">
    <property type="nucleotide sequence ID" value="NZ_JAJCVJ010000004.1"/>
</dbReference>
<organism evidence="2 3">
    <name type="scientific">Salinirubrum litoreum</name>
    <dbReference type="NCBI Taxonomy" id="1126234"/>
    <lineage>
        <taxon>Archaea</taxon>
        <taxon>Methanobacteriati</taxon>
        <taxon>Methanobacteriota</taxon>
        <taxon>Stenosarchaea group</taxon>
        <taxon>Halobacteria</taxon>
        <taxon>Halobacteriales</taxon>
        <taxon>Haloferacaceae</taxon>
        <taxon>Salinirubrum</taxon>
    </lineage>
</organism>
<reference evidence="2 3" key="1">
    <citation type="journal article" date="2019" name="Int. J. Syst. Evol. Microbiol.">
        <title>The Global Catalogue of Microorganisms (GCM) 10K type strain sequencing project: providing services to taxonomists for standard genome sequencing and annotation.</title>
        <authorList>
            <consortium name="The Broad Institute Genomics Platform"/>
            <consortium name="The Broad Institute Genome Sequencing Center for Infectious Disease"/>
            <person name="Wu L."/>
            <person name="Ma J."/>
        </authorList>
    </citation>
    <scope>NUCLEOTIDE SEQUENCE [LARGE SCALE GENOMIC DNA]</scope>
    <source>
        <strain evidence="2 3">CGMCC 1.12237</strain>
    </source>
</reference>
<evidence type="ECO:0000256" key="1">
    <source>
        <dbReference type="SAM" id="Phobius"/>
    </source>
</evidence>
<dbReference type="AlphaFoldDB" id="A0ABD5RAS0"/>
<dbReference type="Proteomes" id="UP001596201">
    <property type="component" value="Unassembled WGS sequence"/>
</dbReference>
<keyword evidence="1" id="KW-1133">Transmembrane helix</keyword>
<comment type="caution">
    <text evidence="2">The sequence shown here is derived from an EMBL/GenBank/DDBJ whole genome shotgun (WGS) entry which is preliminary data.</text>
</comment>
<evidence type="ECO:0000313" key="3">
    <source>
        <dbReference type="Proteomes" id="UP001596201"/>
    </source>
</evidence>
<dbReference type="EMBL" id="JBHSKX010000001">
    <property type="protein sequence ID" value="MFC5367100.1"/>
    <property type="molecule type" value="Genomic_DNA"/>
</dbReference>